<evidence type="ECO:0000259" key="2">
    <source>
        <dbReference type="Pfam" id="PF16571"/>
    </source>
</evidence>
<accession>D3FQL4</accession>
<dbReference type="eggNOG" id="ENOG5032UHI">
    <property type="taxonomic scope" value="Bacteria"/>
</dbReference>
<dbReference type="KEGG" id="bpf:BpOF4_16705"/>
<evidence type="ECO:0000313" key="3">
    <source>
        <dbReference type="EMBL" id="ADC51384.1"/>
    </source>
</evidence>
<dbReference type="EMBL" id="CP001878">
    <property type="protein sequence ID" value="ADC51384.1"/>
    <property type="molecule type" value="Genomic_DNA"/>
</dbReference>
<dbReference type="InterPro" id="IPR010841">
    <property type="entry name" value="EF-G-binding_N"/>
</dbReference>
<dbReference type="Proteomes" id="UP000001544">
    <property type="component" value="Chromosome"/>
</dbReference>
<gene>
    <name evidence="3" type="ordered locus">BpOF4_16705</name>
</gene>
<evidence type="ECO:0000259" key="1">
    <source>
        <dbReference type="Pfam" id="PF07299"/>
    </source>
</evidence>
<dbReference type="AlphaFoldDB" id="D3FQL4"/>
<dbReference type="Pfam" id="PF16571">
    <property type="entry name" value="FBP_C"/>
    <property type="match status" value="1"/>
</dbReference>
<dbReference type="InterPro" id="IPR032330">
    <property type="entry name" value="EF-G-binding_C"/>
</dbReference>
<dbReference type="Gene3D" id="1.20.1280.250">
    <property type="match status" value="1"/>
</dbReference>
<name>D3FQL4_ALKPO</name>
<feature type="domain" description="Elongation factor G-binding protein N-terminal" evidence="1">
    <location>
        <begin position="14"/>
        <end position="96"/>
    </location>
</feature>
<feature type="domain" description="Elongation factor G-binding protein C-terminal treble-clef zinc-finger" evidence="2">
    <location>
        <begin position="110"/>
        <end position="207"/>
    </location>
</feature>
<evidence type="ECO:0000313" key="4">
    <source>
        <dbReference type="Proteomes" id="UP000001544"/>
    </source>
</evidence>
<dbReference type="STRING" id="398511.BpOF4_16705"/>
<organism evidence="3 4">
    <name type="scientific">Alkalihalophilus pseudofirmus (strain ATCC BAA-2126 / JCM 17055 / OF4)</name>
    <name type="common">Bacillus pseudofirmus</name>
    <dbReference type="NCBI Taxonomy" id="398511"/>
    <lineage>
        <taxon>Bacteria</taxon>
        <taxon>Bacillati</taxon>
        <taxon>Bacillota</taxon>
        <taxon>Bacilli</taxon>
        <taxon>Bacillales</taxon>
        <taxon>Bacillaceae</taxon>
        <taxon>Alkalihalophilus</taxon>
    </lineage>
</organism>
<sequence>MRSKYDVVEMIVPFLRSDQYNFIRYQIGTLVHAHTTVKDAGVLHALKGNALDKITEMLKDATPGQLELLEQVITAEDFANAEFELRELKRYVIPFPHLTDKTIAKLFPKAKKLKAPSLDEVDYRELSYFGWYDIRSERKFLIVRDQEVLKGIQGTFTESKKGICSICNGHEELGLFMANVKTSQKQYTNRGNYICKDSEKCNRNMTSLDKLETFIDLYRV</sequence>
<dbReference type="HOGENOM" id="CLU_088205_0_0_9"/>
<proteinExistence type="predicted"/>
<keyword evidence="4" id="KW-1185">Reference proteome</keyword>
<dbReference type="InterPro" id="IPR038344">
    <property type="entry name" value="EF-G_N_sf"/>
</dbReference>
<dbReference type="Pfam" id="PF07299">
    <property type="entry name" value="EF-G-binding_N"/>
    <property type="match status" value="1"/>
</dbReference>
<reference evidence="3 4" key="1">
    <citation type="journal article" date="2011" name="Environ. Microbiol.">
        <title>Genome of alkaliphilic Bacillus pseudofirmus OF4 reveals adaptations that support the ability to grow in an external pH range from 7.5 to 11.4.</title>
        <authorList>
            <person name="Janto B."/>
            <person name="Ahmed A."/>
            <person name="Ito M."/>
            <person name="Liu J."/>
            <person name="Hicks D.B."/>
            <person name="Pagni S."/>
            <person name="Fackelmayer O.J."/>
            <person name="Smith T.A."/>
            <person name="Earl J."/>
            <person name="Elbourne L.D."/>
            <person name="Hassan K."/>
            <person name="Paulsen I.T."/>
            <person name="Kolsto A.B."/>
            <person name="Tourasse N.J."/>
            <person name="Ehrlich G.D."/>
            <person name="Boissy R."/>
            <person name="Ivey D.M."/>
            <person name="Li G."/>
            <person name="Xue Y."/>
            <person name="Ma Y."/>
            <person name="Hu F.Z."/>
            <person name="Krulwich T.A."/>
        </authorList>
    </citation>
    <scope>NUCLEOTIDE SEQUENCE [LARGE SCALE GENOMIC DNA]</scope>
    <source>
        <strain evidence="4">ATCC BAA-2126 / JCM 17055 / OF4</strain>
    </source>
</reference>
<protein>
    <submittedName>
        <fullName evidence="3">Fibronectin binding protein</fullName>
    </submittedName>
</protein>
<dbReference type="CDD" id="cd16342">
    <property type="entry name" value="FusC_FusB"/>
    <property type="match status" value="1"/>
</dbReference>